<feature type="transmembrane region" description="Helical" evidence="2">
    <location>
        <begin position="639"/>
        <end position="656"/>
    </location>
</feature>
<feature type="transmembrane region" description="Helical" evidence="2">
    <location>
        <begin position="614"/>
        <end position="633"/>
    </location>
</feature>
<feature type="transmembrane region" description="Helical" evidence="2">
    <location>
        <begin position="314"/>
        <end position="336"/>
    </location>
</feature>
<dbReference type="EMBL" id="CP024899">
    <property type="protein sequence ID" value="ATX65591.1"/>
    <property type="molecule type" value="Genomic_DNA"/>
</dbReference>
<reference evidence="4 5" key="1">
    <citation type="submission" date="2017-11" db="EMBL/GenBank/DDBJ databases">
        <title>Revised Sequence and Annotation of the Rhodobaca barguzinensis strain alga05 Genome.</title>
        <authorList>
            <person name="Kopejtka K."/>
            <person name="Tomasch J.M."/>
            <person name="Bunk B."/>
            <person name="Koblizek M."/>
        </authorList>
    </citation>
    <scope>NUCLEOTIDE SEQUENCE [LARGE SCALE GENOMIC DNA]</scope>
    <source>
        <strain evidence="5">alga05</strain>
    </source>
</reference>
<feature type="transmembrane region" description="Helical" evidence="2">
    <location>
        <begin position="385"/>
        <end position="401"/>
    </location>
</feature>
<dbReference type="GO" id="GO:0005886">
    <property type="term" value="C:plasma membrane"/>
    <property type="evidence" value="ECO:0007669"/>
    <property type="project" value="UniProtKB-SubCell"/>
</dbReference>
<comment type="function">
    <text evidence="1">Part of the tripartite ATP-independent periplasmic (TRAP) transport system.</text>
</comment>
<comment type="subcellular location">
    <subcellularLocation>
        <location evidence="1">Cell inner membrane</location>
        <topology evidence="1">Multi-pass membrane protein</topology>
    </subcellularLocation>
</comment>
<feature type="transmembrane region" description="Helical" evidence="2">
    <location>
        <begin position="585"/>
        <end position="602"/>
    </location>
</feature>
<feature type="transmembrane region" description="Helical" evidence="2">
    <location>
        <begin position="122"/>
        <end position="140"/>
    </location>
</feature>
<evidence type="ECO:0000259" key="3">
    <source>
        <dbReference type="Pfam" id="PF06808"/>
    </source>
</evidence>
<feature type="transmembrane region" description="Helical" evidence="2">
    <location>
        <begin position="363"/>
        <end position="379"/>
    </location>
</feature>
<proteinExistence type="predicted"/>
<feature type="transmembrane region" description="Helical" evidence="2">
    <location>
        <begin position="147"/>
        <end position="171"/>
    </location>
</feature>
<feature type="transmembrane region" description="Helical" evidence="2">
    <location>
        <begin position="191"/>
        <end position="215"/>
    </location>
</feature>
<dbReference type="RefSeq" id="WP_071480152.1">
    <property type="nucleotide sequence ID" value="NZ_CP024899.1"/>
</dbReference>
<evidence type="ECO:0000256" key="1">
    <source>
        <dbReference type="RuleBase" id="RU369079"/>
    </source>
</evidence>
<accession>A0A2K8K815</accession>
<dbReference type="InterPro" id="IPR011853">
    <property type="entry name" value="TRAP_DctM-Dct_fused"/>
</dbReference>
<name>A0A2K8K815_9RHOB</name>
<organism evidence="4 5">
    <name type="scientific">Roseinatronobacter bogoriensis subsp. barguzinensis</name>
    <dbReference type="NCBI Taxonomy" id="441209"/>
    <lineage>
        <taxon>Bacteria</taxon>
        <taxon>Pseudomonadati</taxon>
        <taxon>Pseudomonadota</taxon>
        <taxon>Alphaproteobacteria</taxon>
        <taxon>Rhodobacterales</taxon>
        <taxon>Paracoccaceae</taxon>
        <taxon>Roseinatronobacter</taxon>
    </lineage>
</organism>
<keyword evidence="1" id="KW-0813">Transport</keyword>
<feature type="transmembrane region" description="Helical" evidence="2">
    <location>
        <begin position="91"/>
        <end position="110"/>
    </location>
</feature>
<keyword evidence="2" id="KW-0812">Transmembrane</keyword>
<feature type="domain" description="TRAP C4-dicarboxylate transport system permease DctM subunit" evidence="3">
    <location>
        <begin position="134"/>
        <end position="629"/>
    </location>
</feature>
<evidence type="ECO:0000313" key="5">
    <source>
        <dbReference type="Proteomes" id="UP000228948"/>
    </source>
</evidence>
<dbReference type="OrthoDB" id="9759894at2"/>
<keyword evidence="1" id="KW-0997">Cell inner membrane</keyword>
<dbReference type="Proteomes" id="UP000228948">
    <property type="component" value="Chromosome"/>
</dbReference>
<feature type="transmembrane region" description="Helical" evidence="2">
    <location>
        <begin position="61"/>
        <end position="79"/>
    </location>
</feature>
<dbReference type="KEGG" id="rbg:BG454_06940"/>
<keyword evidence="5" id="KW-1185">Reference proteome</keyword>
<feature type="transmembrane region" description="Helical" evidence="2">
    <location>
        <begin position="30"/>
        <end position="49"/>
    </location>
</feature>
<feature type="transmembrane region" description="Helical" evidence="2">
    <location>
        <begin position="235"/>
        <end position="258"/>
    </location>
</feature>
<dbReference type="InterPro" id="IPR010656">
    <property type="entry name" value="DctM"/>
</dbReference>
<feature type="transmembrane region" description="Helical" evidence="2">
    <location>
        <begin position="559"/>
        <end position="579"/>
    </location>
</feature>
<dbReference type="NCBIfam" id="TIGR02123">
    <property type="entry name" value="TRAP_fused"/>
    <property type="match status" value="1"/>
</dbReference>
<dbReference type="PANTHER" id="PTHR43849">
    <property type="entry name" value="BLL3936 PROTEIN"/>
    <property type="match status" value="1"/>
</dbReference>
<dbReference type="Pfam" id="PF06808">
    <property type="entry name" value="DctM"/>
    <property type="match status" value="1"/>
</dbReference>
<gene>
    <name evidence="4" type="ORF">BG454_06940</name>
</gene>
<evidence type="ECO:0000256" key="2">
    <source>
        <dbReference type="SAM" id="Phobius"/>
    </source>
</evidence>
<keyword evidence="2" id="KW-1133">Transmembrane helix</keyword>
<protein>
    <submittedName>
        <fullName evidence="4">C4-dicarboxylate ABC transporter permease</fullName>
    </submittedName>
</protein>
<dbReference type="STRING" id="441209.GCA_001870665_01166"/>
<dbReference type="PANTHER" id="PTHR43849:SF2">
    <property type="entry name" value="BLL3936 PROTEIN"/>
    <property type="match status" value="1"/>
</dbReference>
<keyword evidence="1" id="KW-1003">Cell membrane</keyword>
<evidence type="ECO:0000313" key="4">
    <source>
        <dbReference type="EMBL" id="ATX65591.1"/>
    </source>
</evidence>
<sequence length="720" mass="76508">MPSDQPQRPADAPTDVVAPGMAGLRSPDSLYGRAAFWIGVGLALLHIWFNTFATWPELMTSVIHFAGFGVLCALLYPAWQARSRAAQRVVLGIDLALAALSISLVAYLLLAEQAFYDRGMRMVWHDWVFTMIALALAVEFTRRTTGWVIPILILASFTYITYWGAYVPGMLTFSGLRTDTMLFRIFYTDDGMFGSVARISASFVFMFILFGAFLLRSGAGEFIVDFAKVIARRMIGGPGFVAIIGSGLMGTISGSAVANTVSTGSITIPLMKRSGLPARTAAATEAASSTGGQIMPPIMGAGAFVMASFTGVSYLTIAAVSVLPALIYFLSIAFYVRITAKRLELAPDPGPEKSLGQVLRENGIAFFGPLGVLVGLMIWGFTPSYAAGFAILSVVAFSWITPRPMGPMAVLESLALGTRNMVLTAVLLVAIGVVIAAVTISGVGNTFSLMISAWANNSVLIAIALIALASLVLGMGLPVTAAYIVVATLSAPALADMITRIEVINAIAAGAVPENMQAILAMGAPQYAADIGLPMARSQAEIVFEAAPLEMRRTIVESILSRDLVIAALLTAHMIIYWLSQDSSVTPPVCLTAFAAAAIAGSRPMATGVTAWKMAKALYIVPLMFAFTPLLTGSLFEKLQVTVLTLAALYCIAAAFEGHMENAVGVMQRILLAGLCGALIWPELDPMFQWTAFAVFLGLLVFNIRNASKPVRASLQVDRS</sequence>
<dbReference type="AlphaFoldDB" id="A0A2K8K815"/>
<dbReference type="GO" id="GO:0022857">
    <property type="term" value="F:transmembrane transporter activity"/>
    <property type="evidence" value="ECO:0007669"/>
    <property type="project" value="UniProtKB-UniRule"/>
</dbReference>
<keyword evidence="2" id="KW-0472">Membrane</keyword>
<feature type="transmembrane region" description="Helical" evidence="2">
    <location>
        <begin position="663"/>
        <end position="681"/>
    </location>
</feature>
<feature type="transmembrane region" description="Helical" evidence="2">
    <location>
        <begin position="422"/>
        <end position="447"/>
    </location>
</feature>
<feature type="transmembrane region" description="Helical" evidence="2">
    <location>
        <begin position="687"/>
        <end position="704"/>
    </location>
</feature>
<feature type="transmembrane region" description="Helical" evidence="2">
    <location>
        <begin position="459"/>
        <end position="486"/>
    </location>
</feature>